<dbReference type="STRING" id="237679.SAMN04488072_101158"/>
<evidence type="ECO:0000313" key="1">
    <source>
        <dbReference type="EMBL" id="SFA70931.1"/>
    </source>
</evidence>
<name>A0A1I0V3S6_9BACI</name>
<protein>
    <submittedName>
        <fullName evidence="1">Uncharacterized protein</fullName>
    </submittedName>
</protein>
<sequence>MMYAIIAIIVIAVVLLVLSFFMNDKFDDLESELEQLSISTMQENYQMKKKIKILEEELLTDDFSDDSIHSIDNYTER</sequence>
<accession>A0A1I0V3S6</accession>
<dbReference type="RefSeq" id="WP_090232183.1">
    <property type="nucleotide sequence ID" value="NZ_FOJW01000001.1"/>
</dbReference>
<proteinExistence type="predicted"/>
<dbReference type="EMBL" id="FOJW01000001">
    <property type="protein sequence ID" value="SFA70931.1"/>
    <property type="molecule type" value="Genomic_DNA"/>
</dbReference>
<organism evidence="1 2">
    <name type="scientific">Lentibacillus halodurans</name>
    <dbReference type="NCBI Taxonomy" id="237679"/>
    <lineage>
        <taxon>Bacteria</taxon>
        <taxon>Bacillati</taxon>
        <taxon>Bacillota</taxon>
        <taxon>Bacilli</taxon>
        <taxon>Bacillales</taxon>
        <taxon>Bacillaceae</taxon>
        <taxon>Lentibacillus</taxon>
    </lineage>
</organism>
<reference evidence="1 2" key="1">
    <citation type="submission" date="2016-10" db="EMBL/GenBank/DDBJ databases">
        <authorList>
            <person name="de Groot N.N."/>
        </authorList>
    </citation>
    <scope>NUCLEOTIDE SEQUENCE [LARGE SCALE GENOMIC DNA]</scope>
    <source>
        <strain evidence="1 2">CGMCC 1.3702</strain>
    </source>
</reference>
<gene>
    <name evidence="1" type="ORF">SAMN04488072_101158</name>
</gene>
<keyword evidence="2" id="KW-1185">Reference proteome</keyword>
<dbReference type="AlphaFoldDB" id="A0A1I0V3S6"/>
<evidence type="ECO:0000313" key="2">
    <source>
        <dbReference type="Proteomes" id="UP000198642"/>
    </source>
</evidence>
<dbReference type="Proteomes" id="UP000198642">
    <property type="component" value="Unassembled WGS sequence"/>
</dbReference>